<dbReference type="InterPro" id="IPR029069">
    <property type="entry name" value="HotDog_dom_sf"/>
</dbReference>
<dbReference type="PANTHER" id="PTHR30272">
    <property type="entry name" value="3-HYDROXYACYL-[ACYL-CARRIER-PROTEIN] DEHYDRATASE"/>
    <property type="match status" value="1"/>
</dbReference>
<organism evidence="2 3">
    <name type="scientific">Pseudoalteromonas fenneropenaei</name>
    <dbReference type="NCBI Taxonomy" id="1737459"/>
    <lineage>
        <taxon>Bacteria</taxon>
        <taxon>Pseudomonadati</taxon>
        <taxon>Pseudomonadota</taxon>
        <taxon>Gammaproteobacteria</taxon>
        <taxon>Alteromonadales</taxon>
        <taxon>Pseudoalteromonadaceae</taxon>
        <taxon>Pseudoalteromonas</taxon>
    </lineage>
</organism>
<evidence type="ECO:0000313" key="2">
    <source>
        <dbReference type="EMBL" id="MFC3031825.1"/>
    </source>
</evidence>
<evidence type="ECO:0000256" key="1">
    <source>
        <dbReference type="ARBA" id="ARBA00023239"/>
    </source>
</evidence>
<accession>A0ABV7CGU0</accession>
<dbReference type="PANTHER" id="PTHR30272:SF1">
    <property type="entry name" value="3-HYDROXYACYL-[ACYL-CARRIER-PROTEIN] DEHYDRATASE"/>
    <property type="match status" value="1"/>
</dbReference>
<dbReference type="InterPro" id="IPR013114">
    <property type="entry name" value="FabA_FabZ"/>
</dbReference>
<dbReference type="RefSeq" id="WP_377121451.1">
    <property type="nucleotide sequence ID" value="NZ_JBHRSD010000010.1"/>
</dbReference>
<name>A0ABV7CGU0_9GAMM</name>
<comment type="caution">
    <text evidence="2">The sequence shown here is derived from an EMBL/GenBank/DDBJ whole genome shotgun (WGS) entry which is preliminary data.</text>
</comment>
<dbReference type="Gene3D" id="3.10.129.10">
    <property type="entry name" value="Hotdog Thioesterase"/>
    <property type="match status" value="1"/>
</dbReference>
<dbReference type="GO" id="GO:0016829">
    <property type="term" value="F:lyase activity"/>
    <property type="evidence" value="ECO:0007669"/>
    <property type="project" value="UniProtKB-KW"/>
</dbReference>
<dbReference type="EC" id="4.2.1.-" evidence="2"/>
<proteinExistence type="predicted"/>
<keyword evidence="1 2" id="KW-0456">Lyase</keyword>
<dbReference type="Proteomes" id="UP001595453">
    <property type="component" value="Unassembled WGS sequence"/>
</dbReference>
<dbReference type="EMBL" id="JBHRSD010000010">
    <property type="protein sequence ID" value="MFC3031825.1"/>
    <property type="molecule type" value="Genomic_DNA"/>
</dbReference>
<reference evidence="3" key="1">
    <citation type="journal article" date="2019" name="Int. J. Syst. Evol. Microbiol.">
        <title>The Global Catalogue of Microorganisms (GCM) 10K type strain sequencing project: providing services to taxonomists for standard genome sequencing and annotation.</title>
        <authorList>
            <consortium name="The Broad Institute Genomics Platform"/>
            <consortium name="The Broad Institute Genome Sequencing Center for Infectious Disease"/>
            <person name="Wu L."/>
            <person name="Ma J."/>
        </authorList>
    </citation>
    <scope>NUCLEOTIDE SEQUENCE [LARGE SCALE GENOMIC DNA]</scope>
    <source>
        <strain evidence="3">KCTC 42730</strain>
    </source>
</reference>
<keyword evidence="3" id="KW-1185">Reference proteome</keyword>
<protein>
    <submittedName>
        <fullName evidence="2">3-hydroxyacyl-ACP dehydratase FabZ family protein</fullName>
        <ecNumber evidence="2">4.2.1.-</ecNumber>
    </submittedName>
</protein>
<evidence type="ECO:0000313" key="3">
    <source>
        <dbReference type="Proteomes" id="UP001595453"/>
    </source>
</evidence>
<dbReference type="SUPFAM" id="SSF54637">
    <property type="entry name" value="Thioesterase/thiol ester dehydrase-isomerase"/>
    <property type="match status" value="1"/>
</dbReference>
<dbReference type="Pfam" id="PF07977">
    <property type="entry name" value="FabA"/>
    <property type="match status" value="1"/>
</dbReference>
<gene>
    <name evidence="2" type="ORF">ACFOEE_04780</name>
</gene>
<sequence>MDISQISQQLDIKPPFLMIDTFSVVEKGEKAIATKSLSPNEWFFDCHLPHSQVMPATLQIEGMLQTLVLLIYDTYDHGETRAFVNDIQVKVLSASTPENTLEFVATLSPMRRGITKGEVIGSSDGKVVCKGSFSYASPKFMLQPKMEAKK</sequence>
<dbReference type="CDD" id="cd00493">
    <property type="entry name" value="FabA_FabZ"/>
    <property type="match status" value="1"/>
</dbReference>